<reference evidence="1" key="2">
    <citation type="submission" date="2021-03" db="UniProtKB">
        <authorList>
            <consortium name="EnsemblPlants"/>
        </authorList>
    </citation>
    <scope>IDENTIFICATION</scope>
</reference>
<keyword evidence="2" id="KW-1185">Reference proteome</keyword>
<dbReference type="AlphaFoldDB" id="A0A803NPU9"/>
<evidence type="ECO:0000313" key="2">
    <source>
        <dbReference type="Proteomes" id="UP000596661"/>
    </source>
</evidence>
<sequence>MQVAQKVSARVNAAHQVPAKVKAAYHVLARVKVAQQVPRKVKDAHQVLSRVKAAYQVPARVKAAHQVPTRVKMRAGFGSWVRFPSRVWSAGASLWVSGLESGQARVSSPRSVVNRATPWMSLLLESFTLATDISVIPERDFVGLGGEIRDTEGRGLVGIVIRCVR</sequence>
<dbReference type="EnsemblPlants" id="evm.model.01.594">
    <property type="protein sequence ID" value="cds.evm.model.01.594"/>
    <property type="gene ID" value="evm.TU.01.594"/>
</dbReference>
<dbReference type="Gramene" id="evm.model.01.594">
    <property type="protein sequence ID" value="cds.evm.model.01.594"/>
    <property type="gene ID" value="evm.TU.01.594"/>
</dbReference>
<accession>A0A803NPU9</accession>
<evidence type="ECO:0000313" key="1">
    <source>
        <dbReference type="EnsemblPlants" id="cds.evm.model.01.594"/>
    </source>
</evidence>
<protein>
    <submittedName>
        <fullName evidence="1">Uncharacterized protein</fullName>
    </submittedName>
</protein>
<reference evidence="1" key="1">
    <citation type="submission" date="2018-11" db="EMBL/GenBank/DDBJ databases">
        <authorList>
            <person name="Grassa J C."/>
        </authorList>
    </citation>
    <scope>NUCLEOTIDE SEQUENCE [LARGE SCALE GENOMIC DNA]</scope>
</reference>
<dbReference type="EMBL" id="UZAU01000018">
    <property type="status" value="NOT_ANNOTATED_CDS"/>
    <property type="molecule type" value="Genomic_DNA"/>
</dbReference>
<dbReference type="Proteomes" id="UP000596661">
    <property type="component" value="Chromosome 1"/>
</dbReference>
<organism evidence="1 2">
    <name type="scientific">Cannabis sativa</name>
    <name type="common">Hemp</name>
    <name type="synonym">Marijuana</name>
    <dbReference type="NCBI Taxonomy" id="3483"/>
    <lineage>
        <taxon>Eukaryota</taxon>
        <taxon>Viridiplantae</taxon>
        <taxon>Streptophyta</taxon>
        <taxon>Embryophyta</taxon>
        <taxon>Tracheophyta</taxon>
        <taxon>Spermatophyta</taxon>
        <taxon>Magnoliopsida</taxon>
        <taxon>eudicotyledons</taxon>
        <taxon>Gunneridae</taxon>
        <taxon>Pentapetalae</taxon>
        <taxon>rosids</taxon>
        <taxon>fabids</taxon>
        <taxon>Rosales</taxon>
        <taxon>Cannabaceae</taxon>
        <taxon>Cannabis</taxon>
    </lineage>
</organism>
<name>A0A803NPU9_CANSA</name>
<proteinExistence type="predicted"/>